<accession>A0A7S7NT96</accession>
<dbReference type="PRINTS" id="PR00455">
    <property type="entry name" value="HTHTETR"/>
</dbReference>
<feature type="domain" description="HTH tetR-type" evidence="5">
    <location>
        <begin position="15"/>
        <end position="75"/>
    </location>
</feature>
<sequence length="233" mass="26210">MDEAPKRGTYSSHRVRQRQRILDAAEKLFDEQGIDRVTIADIVKGAGIRPSTLYEYFSNKDDVVWGIVADVFADGAVRAKKFMDAADTALAKISALFEFMADGFTHSPSKIRFMAQFDALYARQWSPERLLSLEARVNPEGLEYFSTLVREGIADGTLRPDLDPELTMHAVINAVVGAQRRLASLGNRVELEYGQPVDRLFRETIRILLLGLRAPAQTVDVRDSNRPKARKQK</sequence>
<evidence type="ECO:0000256" key="4">
    <source>
        <dbReference type="PROSITE-ProRule" id="PRU00335"/>
    </source>
</evidence>
<dbReference type="InterPro" id="IPR001647">
    <property type="entry name" value="HTH_TetR"/>
</dbReference>
<dbReference type="Gene3D" id="1.10.357.10">
    <property type="entry name" value="Tetracycline Repressor, domain 2"/>
    <property type="match status" value="1"/>
</dbReference>
<dbReference type="AlphaFoldDB" id="A0A7S7NT96"/>
<keyword evidence="1" id="KW-0805">Transcription regulation</keyword>
<evidence type="ECO:0000259" key="5">
    <source>
        <dbReference type="PROSITE" id="PS50977"/>
    </source>
</evidence>
<dbReference type="Pfam" id="PF00440">
    <property type="entry name" value="TetR_N"/>
    <property type="match status" value="1"/>
</dbReference>
<dbReference type="InterPro" id="IPR009057">
    <property type="entry name" value="Homeodomain-like_sf"/>
</dbReference>
<dbReference type="SUPFAM" id="SSF48498">
    <property type="entry name" value="Tetracyclin repressor-like, C-terminal domain"/>
    <property type="match status" value="1"/>
</dbReference>
<dbReference type="EMBL" id="CP063849">
    <property type="protein sequence ID" value="QOY89405.1"/>
    <property type="molecule type" value="Genomic_DNA"/>
</dbReference>
<dbReference type="SUPFAM" id="SSF46689">
    <property type="entry name" value="Homeodomain-like"/>
    <property type="match status" value="1"/>
</dbReference>
<organism evidence="6 7">
    <name type="scientific">Paludibaculum fermentans</name>
    <dbReference type="NCBI Taxonomy" id="1473598"/>
    <lineage>
        <taxon>Bacteria</taxon>
        <taxon>Pseudomonadati</taxon>
        <taxon>Acidobacteriota</taxon>
        <taxon>Terriglobia</taxon>
        <taxon>Bryobacterales</taxon>
        <taxon>Bryobacteraceae</taxon>
        <taxon>Paludibaculum</taxon>
    </lineage>
</organism>
<dbReference type="InterPro" id="IPR036271">
    <property type="entry name" value="Tet_transcr_reg_TetR-rel_C_sf"/>
</dbReference>
<dbReference type="PROSITE" id="PS50977">
    <property type="entry name" value="HTH_TETR_2"/>
    <property type="match status" value="1"/>
</dbReference>
<evidence type="ECO:0000313" key="6">
    <source>
        <dbReference type="EMBL" id="QOY89405.1"/>
    </source>
</evidence>
<dbReference type="RefSeq" id="WP_194451067.1">
    <property type="nucleotide sequence ID" value="NZ_CP063849.1"/>
</dbReference>
<protein>
    <submittedName>
        <fullName evidence="6">TetR/AcrR family transcriptional regulator</fullName>
    </submittedName>
</protein>
<evidence type="ECO:0000313" key="7">
    <source>
        <dbReference type="Proteomes" id="UP000593892"/>
    </source>
</evidence>
<feature type="DNA-binding region" description="H-T-H motif" evidence="4">
    <location>
        <begin position="38"/>
        <end position="57"/>
    </location>
</feature>
<dbReference type="Proteomes" id="UP000593892">
    <property type="component" value="Chromosome"/>
</dbReference>
<dbReference type="KEGG" id="pfer:IRI77_05465"/>
<dbReference type="PANTHER" id="PTHR30055">
    <property type="entry name" value="HTH-TYPE TRANSCRIPTIONAL REGULATOR RUTR"/>
    <property type="match status" value="1"/>
</dbReference>
<evidence type="ECO:0000256" key="1">
    <source>
        <dbReference type="ARBA" id="ARBA00023015"/>
    </source>
</evidence>
<keyword evidence="3" id="KW-0804">Transcription</keyword>
<evidence type="ECO:0000256" key="2">
    <source>
        <dbReference type="ARBA" id="ARBA00023125"/>
    </source>
</evidence>
<proteinExistence type="predicted"/>
<dbReference type="GO" id="GO:0000976">
    <property type="term" value="F:transcription cis-regulatory region binding"/>
    <property type="evidence" value="ECO:0007669"/>
    <property type="project" value="TreeGrafter"/>
</dbReference>
<gene>
    <name evidence="6" type="ORF">IRI77_05465</name>
</gene>
<keyword evidence="2 4" id="KW-0238">DNA-binding</keyword>
<evidence type="ECO:0000256" key="3">
    <source>
        <dbReference type="ARBA" id="ARBA00023163"/>
    </source>
</evidence>
<reference evidence="6 7" key="1">
    <citation type="submission" date="2020-10" db="EMBL/GenBank/DDBJ databases">
        <title>Complete genome sequence of Paludibaculum fermentans P105T, a facultatively anaerobic acidobacterium capable of dissimilatory Fe(III) reduction.</title>
        <authorList>
            <person name="Dedysh S.N."/>
            <person name="Beletsky A.V."/>
            <person name="Kulichevskaya I.S."/>
            <person name="Mardanov A.V."/>
            <person name="Ravin N.V."/>
        </authorList>
    </citation>
    <scope>NUCLEOTIDE SEQUENCE [LARGE SCALE GENOMIC DNA]</scope>
    <source>
        <strain evidence="6 7">P105</strain>
    </source>
</reference>
<name>A0A7S7NT96_PALFE</name>
<dbReference type="PANTHER" id="PTHR30055:SF234">
    <property type="entry name" value="HTH-TYPE TRANSCRIPTIONAL REGULATOR BETI"/>
    <property type="match status" value="1"/>
</dbReference>
<dbReference type="InterPro" id="IPR050109">
    <property type="entry name" value="HTH-type_TetR-like_transc_reg"/>
</dbReference>
<keyword evidence="7" id="KW-1185">Reference proteome</keyword>
<dbReference type="GO" id="GO:0003700">
    <property type="term" value="F:DNA-binding transcription factor activity"/>
    <property type="evidence" value="ECO:0007669"/>
    <property type="project" value="TreeGrafter"/>
</dbReference>
<dbReference type="Gene3D" id="1.10.10.60">
    <property type="entry name" value="Homeodomain-like"/>
    <property type="match status" value="1"/>
</dbReference>